<dbReference type="Proteomes" id="UP000657385">
    <property type="component" value="Unassembled WGS sequence"/>
</dbReference>
<accession>A0A931B7W1</accession>
<protein>
    <submittedName>
        <fullName evidence="2">Uncharacterized protein</fullName>
    </submittedName>
</protein>
<feature type="region of interest" description="Disordered" evidence="1">
    <location>
        <begin position="179"/>
        <end position="213"/>
    </location>
</feature>
<proteinExistence type="predicted"/>
<dbReference type="RefSeq" id="WP_196197980.1">
    <property type="nucleotide sequence ID" value="NZ_JADPRT010000018.1"/>
</dbReference>
<comment type="caution">
    <text evidence="2">The sequence shown here is derived from an EMBL/GenBank/DDBJ whole genome shotgun (WGS) entry which is preliminary data.</text>
</comment>
<evidence type="ECO:0000313" key="2">
    <source>
        <dbReference type="EMBL" id="MBF9072835.1"/>
    </source>
</evidence>
<keyword evidence="3" id="KW-1185">Reference proteome</keyword>
<evidence type="ECO:0000313" key="3">
    <source>
        <dbReference type="Proteomes" id="UP000657385"/>
    </source>
</evidence>
<evidence type="ECO:0000256" key="1">
    <source>
        <dbReference type="SAM" id="MobiDB-lite"/>
    </source>
</evidence>
<gene>
    <name evidence="2" type="ORF">I2501_32950</name>
</gene>
<dbReference type="AlphaFoldDB" id="A0A931B7W1"/>
<organism evidence="2 3">
    <name type="scientific">Streptacidiphilus fuscans</name>
    <dbReference type="NCBI Taxonomy" id="2789292"/>
    <lineage>
        <taxon>Bacteria</taxon>
        <taxon>Bacillati</taxon>
        <taxon>Actinomycetota</taxon>
        <taxon>Actinomycetes</taxon>
        <taxon>Kitasatosporales</taxon>
        <taxon>Streptomycetaceae</taxon>
        <taxon>Streptacidiphilus</taxon>
    </lineage>
</organism>
<dbReference type="EMBL" id="JADPRT010000018">
    <property type="protein sequence ID" value="MBF9072835.1"/>
    <property type="molecule type" value="Genomic_DNA"/>
</dbReference>
<name>A0A931B7W1_9ACTN</name>
<reference evidence="2" key="1">
    <citation type="submission" date="2020-11" db="EMBL/GenBank/DDBJ databases">
        <title>Isolation and identification of active actinomycetes.</title>
        <authorList>
            <person name="Yu B."/>
        </authorList>
    </citation>
    <scope>NUCLEOTIDE SEQUENCE</scope>
    <source>
        <strain evidence="2">NEAU-YB345</strain>
    </source>
</reference>
<feature type="compositionally biased region" description="Basic and acidic residues" evidence="1">
    <location>
        <begin position="188"/>
        <end position="204"/>
    </location>
</feature>
<sequence>MTMPLFQLLGVGSEATADQELTVGRVARTTWWSTLRMDQQQQLHAYIAFDHDRLALRELEIVLAEYVEDGLVQARRLRLSGLQLPTTKPGTAVEVVLPTLGQKVARQVRLSGRDGRLLDSKGRNYFVEQINVAATDDETGATATVSRPTTPSMVKRLAALDDADHEFRRLADDGLAHRILTTPRPPSRRAEVKAIRINRRRDAEPAGSRTQRP</sequence>